<dbReference type="EMBL" id="CP031357">
    <property type="protein sequence ID" value="AXK41003.1"/>
    <property type="molecule type" value="Genomic_DNA"/>
</dbReference>
<dbReference type="UniPathway" id="UPA00379">
    <property type="reaction ID" value="UER00551"/>
</dbReference>
<name>A0A345YAQ1_9SPHN</name>
<feature type="domain" description="Amidohydrolase-related" evidence="8">
    <location>
        <begin position="61"/>
        <end position="381"/>
    </location>
</feature>
<feature type="binding site" evidence="7">
    <location>
        <position position="240"/>
    </location>
    <ligand>
        <name>Zn(2+)</name>
        <dbReference type="ChEBI" id="CHEBI:29105"/>
    </ligand>
</feature>
<comment type="function">
    <text evidence="7">Catalyzes the hydrolytic cleavage of the carbon-nitrogen bond in imidazolone-5-propanoate to yield N-formimidoyl-L-glutamate. It is the third step in the universal histidine degradation pathway.</text>
</comment>
<feature type="binding site" evidence="7">
    <location>
        <position position="70"/>
    </location>
    <ligand>
        <name>Zn(2+)</name>
        <dbReference type="ChEBI" id="CHEBI:29105"/>
    </ligand>
</feature>
<dbReference type="KEGG" id="err:DVR09_00450"/>
<dbReference type="EC" id="3.5.2.7" evidence="1 7"/>
<dbReference type="InterPro" id="IPR032466">
    <property type="entry name" value="Metal_Hydrolase"/>
</dbReference>
<organism evidence="9 10">
    <name type="scientific">Erythrobacter aureus</name>
    <dbReference type="NCBI Taxonomy" id="2182384"/>
    <lineage>
        <taxon>Bacteria</taxon>
        <taxon>Pseudomonadati</taxon>
        <taxon>Pseudomonadota</taxon>
        <taxon>Alphaproteobacteria</taxon>
        <taxon>Sphingomonadales</taxon>
        <taxon>Erythrobacteraceae</taxon>
        <taxon>Erythrobacter/Porphyrobacter group</taxon>
        <taxon>Erythrobacter</taxon>
    </lineage>
</organism>
<comment type="catalytic activity">
    <reaction evidence="7">
        <text>4-imidazolone-5-propanoate + H2O = N-formimidoyl-L-glutamate</text>
        <dbReference type="Rhea" id="RHEA:23660"/>
        <dbReference type="ChEBI" id="CHEBI:15377"/>
        <dbReference type="ChEBI" id="CHEBI:58928"/>
        <dbReference type="ChEBI" id="CHEBI:77893"/>
        <dbReference type="EC" id="3.5.2.7"/>
    </reaction>
</comment>
<dbReference type="HAMAP" id="MF_00372">
    <property type="entry name" value="HutI"/>
    <property type="match status" value="1"/>
</dbReference>
<evidence type="ECO:0000256" key="3">
    <source>
        <dbReference type="ARBA" id="ARBA00022801"/>
    </source>
</evidence>
<comment type="cofactor">
    <cofactor evidence="7">
        <name>Zn(2+)</name>
        <dbReference type="ChEBI" id="CHEBI:29105"/>
    </cofactor>
    <cofactor evidence="7">
        <name>Fe(3+)</name>
        <dbReference type="ChEBI" id="CHEBI:29034"/>
    </cofactor>
    <text evidence="7">Binds 1 zinc or iron ion per subunit.</text>
</comment>
<feature type="binding site" evidence="7">
    <location>
        <position position="142"/>
    </location>
    <ligand>
        <name>N-formimidoyl-L-glutamate</name>
        <dbReference type="ChEBI" id="CHEBI:58928"/>
    </ligand>
</feature>
<evidence type="ECO:0000313" key="9">
    <source>
        <dbReference type="EMBL" id="AXK41003.1"/>
    </source>
</evidence>
<dbReference type="Gene3D" id="3.20.20.140">
    <property type="entry name" value="Metal-dependent hydrolases"/>
    <property type="match status" value="1"/>
</dbReference>
<feature type="binding site" evidence="7">
    <location>
        <position position="243"/>
    </location>
    <ligand>
        <name>4-imidazolone-5-propanoate</name>
        <dbReference type="ChEBI" id="CHEBI:77893"/>
    </ligand>
</feature>
<keyword evidence="3 7" id="KW-0378">Hydrolase</keyword>
<feature type="binding site" evidence="7">
    <location>
        <position position="79"/>
    </location>
    <ligand>
        <name>4-imidazolone-5-propanoate</name>
        <dbReference type="ChEBI" id="CHEBI:77893"/>
    </ligand>
</feature>
<feature type="binding site" evidence="7">
    <location>
        <position position="175"/>
    </location>
    <ligand>
        <name>4-imidazolone-5-propanoate</name>
        <dbReference type="ChEBI" id="CHEBI:77893"/>
    </ligand>
</feature>
<feature type="binding site" evidence="7">
    <location>
        <position position="70"/>
    </location>
    <ligand>
        <name>Fe(3+)</name>
        <dbReference type="ChEBI" id="CHEBI:29034"/>
    </ligand>
</feature>
<dbReference type="InterPro" id="IPR005920">
    <property type="entry name" value="HutI"/>
</dbReference>
<proteinExistence type="inferred from homology"/>
<evidence type="ECO:0000313" key="10">
    <source>
        <dbReference type="Proteomes" id="UP000254508"/>
    </source>
</evidence>
<comment type="pathway">
    <text evidence="7">Amino-acid degradation; L-histidine degradation into L-glutamate; N-formimidoyl-L-glutamate from L-histidine: step 3/3.</text>
</comment>
<dbReference type="Pfam" id="PF01979">
    <property type="entry name" value="Amidohydro_1"/>
    <property type="match status" value="1"/>
</dbReference>
<feature type="binding site" evidence="7">
    <location>
        <position position="317"/>
    </location>
    <ligand>
        <name>N-formimidoyl-L-glutamate</name>
        <dbReference type="ChEBI" id="CHEBI:58928"/>
    </ligand>
</feature>
<feature type="binding site" evidence="7">
    <location>
        <position position="319"/>
    </location>
    <ligand>
        <name>N-formimidoyl-L-glutamate</name>
        <dbReference type="ChEBI" id="CHEBI:58928"/>
    </ligand>
</feature>
<keyword evidence="6 7" id="KW-0408">Iron</keyword>
<keyword evidence="4 7" id="KW-0369">Histidine metabolism</keyword>
<feature type="binding site" evidence="7">
    <location>
        <position position="142"/>
    </location>
    <ligand>
        <name>4-imidazolone-5-propanoate</name>
        <dbReference type="ChEBI" id="CHEBI:77893"/>
    </ligand>
</feature>
<gene>
    <name evidence="7" type="primary">hutI</name>
    <name evidence="9" type="ORF">DVR09_00450</name>
</gene>
<dbReference type="GO" id="GO:0019557">
    <property type="term" value="P:L-histidine catabolic process to glutamate and formate"/>
    <property type="evidence" value="ECO:0007669"/>
    <property type="project" value="UniProtKB-UniPathway"/>
</dbReference>
<evidence type="ECO:0000256" key="2">
    <source>
        <dbReference type="ARBA" id="ARBA00022723"/>
    </source>
</evidence>
<accession>A0A345YAQ1</accession>
<dbReference type="GO" id="GO:0019556">
    <property type="term" value="P:L-histidine catabolic process to glutamate and formamide"/>
    <property type="evidence" value="ECO:0007669"/>
    <property type="project" value="UniProtKB-UniRule"/>
</dbReference>
<reference evidence="10" key="1">
    <citation type="submission" date="2018-07" db="EMBL/GenBank/DDBJ databases">
        <title>Genome sequence of Erythrobacter strain YH-07, an antagonistic bacterium isolated from Yellow Sea.</title>
        <authorList>
            <person name="Tang T."/>
            <person name="Liu Q."/>
            <person name="Sun X."/>
        </authorList>
    </citation>
    <scope>NUCLEOTIDE SEQUENCE [LARGE SCALE GENOMIC DNA]</scope>
    <source>
        <strain evidence="10">YH-07</strain>
    </source>
</reference>
<dbReference type="NCBIfam" id="TIGR01224">
    <property type="entry name" value="hutI"/>
    <property type="match status" value="1"/>
</dbReference>
<keyword evidence="5 7" id="KW-0862">Zinc</keyword>
<dbReference type="GO" id="GO:0008270">
    <property type="term" value="F:zinc ion binding"/>
    <property type="evidence" value="ECO:0007669"/>
    <property type="project" value="UniProtKB-UniRule"/>
</dbReference>
<feature type="binding site" evidence="7">
    <location>
        <position position="320"/>
    </location>
    <ligand>
        <name>4-imidazolone-5-propanoate</name>
        <dbReference type="ChEBI" id="CHEBI:77893"/>
    </ligand>
</feature>
<evidence type="ECO:0000256" key="1">
    <source>
        <dbReference type="ARBA" id="ARBA00012864"/>
    </source>
</evidence>
<dbReference type="PANTHER" id="PTHR42752">
    <property type="entry name" value="IMIDAZOLONEPROPIONASE"/>
    <property type="match status" value="1"/>
</dbReference>
<dbReference type="GO" id="GO:0050480">
    <property type="term" value="F:imidazolonepropionase activity"/>
    <property type="evidence" value="ECO:0007669"/>
    <property type="project" value="UniProtKB-UniRule"/>
</dbReference>
<dbReference type="OrthoDB" id="9796020at2"/>
<dbReference type="SUPFAM" id="SSF51556">
    <property type="entry name" value="Metallo-dependent hydrolases"/>
    <property type="match status" value="1"/>
</dbReference>
<dbReference type="GO" id="GO:0005506">
    <property type="term" value="F:iron ion binding"/>
    <property type="evidence" value="ECO:0007669"/>
    <property type="project" value="UniProtKB-UniRule"/>
</dbReference>
<keyword evidence="10" id="KW-1185">Reference proteome</keyword>
<dbReference type="AlphaFoldDB" id="A0A345YAQ1"/>
<dbReference type="RefSeq" id="WP_115415196.1">
    <property type="nucleotide sequence ID" value="NZ_CP031357.1"/>
</dbReference>
<feature type="binding site" evidence="7">
    <location>
        <position position="315"/>
    </location>
    <ligand>
        <name>Fe(3+)</name>
        <dbReference type="ChEBI" id="CHEBI:29034"/>
    </ligand>
</feature>
<dbReference type="FunFam" id="3.20.20.140:FF:000007">
    <property type="entry name" value="Imidazolonepropionase"/>
    <property type="match status" value="1"/>
</dbReference>
<dbReference type="PANTHER" id="PTHR42752:SF1">
    <property type="entry name" value="IMIDAZOLONEPROPIONASE-RELATED"/>
    <property type="match status" value="1"/>
</dbReference>
<dbReference type="GO" id="GO:0005737">
    <property type="term" value="C:cytoplasm"/>
    <property type="evidence" value="ECO:0007669"/>
    <property type="project" value="UniProtKB-SubCell"/>
</dbReference>
<protein>
    <recommendedName>
        <fullName evidence="1 7">Imidazolonepropionase</fullName>
        <ecNumber evidence="1 7">3.5.2.7</ecNumber>
    </recommendedName>
    <alternativeName>
        <fullName evidence="7">Imidazolone-5-propionate hydrolase</fullName>
    </alternativeName>
</protein>
<feature type="binding site" evidence="7">
    <location>
        <position position="72"/>
    </location>
    <ligand>
        <name>Zn(2+)</name>
        <dbReference type="ChEBI" id="CHEBI:29105"/>
    </ligand>
</feature>
<evidence type="ECO:0000256" key="4">
    <source>
        <dbReference type="ARBA" id="ARBA00022808"/>
    </source>
</evidence>
<comment type="subcellular location">
    <subcellularLocation>
        <location evidence="7">Cytoplasm</location>
    </subcellularLocation>
</comment>
<keyword evidence="7" id="KW-0963">Cytoplasm</keyword>
<evidence type="ECO:0000256" key="5">
    <source>
        <dbReference type="ARBA" id="ARBA00022833"/>
    </source>
</evidence>
<comment type="similarity">
    <text evidence="7">Belongs to the metallo-dependent hydrolases superfamily. HutI family.</text>
</comment>
<dbReference type="Gene3D" id="2.30.40.10">
    <property type="entry name" value="Urease, subunit C, domain 1"/>
    <property type="match status" value="1"/>
</dbReference>
<dbReference type="InterPro" id="IPR006680">
    <property type="entry name" value="Amidohydro-rel"/>
</dbReference>
<evidence type="ECO:0000256" key="7">
    <source>
        <dbReference type="HAMAP-Rule" id="MF_00372"/>
    </source>
</evidence>
<keyword evidence="2 7" id="KW-0479">Metal-binding</keyword>
<feature type="binding site" evidence="7">
    <location>
        <position position="315"/>
    </location>
    <ligand>
        <name>Zn(2+)</name>
        <dbReference type="ChEBI" id="CHEBI:29105"/>
    </ligand>
</feature>
<dbReference type="InterPro" id="IPR011059">
    <property type="entry name" value="Metal-dep_hydrolase_composite"/>
</dbReference>
<dbReference type="SUPFAM" id="SSF51338">
    <property type="entry name" value="Composite domain of metallo-dependent hydrolases"/>
    <property type="match status" value="1"/>
</dbReference>
<evidence type="ECO:0000256" key="6">
    <source>
        <dbReference type="ARBA" id="ARBA00023004"/>
    </source>
</evidence>
<dbReference type="CDD" id="cd01296">
    <property type="entry name" value="Imidazolone-5PH"/>
    <property type="match status" value="1"/>
</dbReference>
<dbReference type="Proteomes" id="UP000254508">
    <property type="component" value="Chromosome"/>
</dbReference>
<feature type="binding site" evidence="7">
    <location>
        <position position="72"/>
    </location>
    <ligand>
        <name>Fe(3+)</name>
        <dbReference type="ChEBI" id="CHEBI:29034"/>
    </ligand>
</feature>
<evidence type="ECO:0000259" key="8">
    <source>
        <dbReference type="Pfam" id="PF01979"/>
    </source>
</evidence>
<feature type="binding site" evidence="7">
    <location>
        <position position="240"/>
    </location>
    <ligand>
        <name>Fe(3+)</name>
        <dbReference type="ChEBI" id="CHEBI:29034"/>
    </ligand>
</feature>
<sequence>MTGRVFINCRAATMVADEVGYGLIDDAAIAVDEGRIAWIGPRGVLPRGHDGWEQVDLGGKLVTPALVDCHTHLVFGGDRSREFALRLEGASYEEIAKAGGGIRSTVAATRESTGEGLLASALRRVDDLIADGVAVIEVKSGYGLTIEHEMRMLRVARAIETERPVRIVTSWLAAHALPPEFEGEADRYIDEVVIPGLEAAAAEGLVDAVDGFCEGIGFSPEQIRRVFETARNLGIRVKLHAEQLSDLKGAVLAAEHDALSADHLEWLAPEDVPKLAEKGVVAVLLPGAFYALRETRLPPMDALREQGVAMALATDCNPGSSPLSSLRLAMNMGCTLFGMTAEEALAGATRNGAKALGLEADYGTIEAGKRADLAVWDAPHPDYLSYWIGGRLLRGRIVAGTHHHA</sequence>